<reference evidence="8" key="1">
    <citation type="submission" date="2023-06" db="EMBL/GenBank/DDBJ databases">
        <title>Identification and characterization of horizontal gene transfer across gut microbiota members of farm animals based on homology search.</title>
        <authorList>
            <person name="Schwarzerova J."/>
            <person name="Nykrynova M."/>
            <person name="Jureckova K."/>
            <person name="Cejkova D."/>
            <person name="Rychlik I."/>
        </authorList>
    </citation>
    <scope>NUCLEOTIDE SEQUENCE</scope>
    <source>
        <strain evidence="8">ET39</strain>
    </source>
</reference>
<dbReference type="PROSITE" id="PS51257">
    <property type="entry name" value="PROKAR_LIPOPROTEIN"/>
    <property type="match status" value="1"/>
</dbReference>
<evidence type="ECO:0000256" key="2">
    <source>
        <dbReference type="ARBA" id="ARBA00022729"/>
    </source>
</evidence>
<comment type="subcellular location">
    <subcellularLocation>
        <location evidence="1">Membrane</location>
        <topology evidence="1">Lipid-anchor</topology>
    </subcellularLocation>
</comment>
<dbReference type="PANTHER" id="PTHR30429">
    <property type="entry name" value="D-METHIONINE-BINDING LIPOPROTEIN METQ"/>
    <property type="match status" value="1"/>
</dbReference>
<dbReference type="Gene3D" id="3.40.190.10">
    <property type="entry name" value="Periplasmic binding protein-like II"/>
    <property type="match status" value="2"/>
</dbReference>
<keyword evidence="3" id="KW-0472">Membrane</keyword>
<comment type="similarity">
    <text evidence="6">Belongs to the nlpA lipoprotein family.</text>
</comment>
<dbReference type="InterPro" id="IPR004872">
    <property type="entry name" value="Lipoprotein_NlpA"/>
</dbReference>
<dbReference type="SUPFAM" id="SSF53850">
    <property type="entry name" value="Periplasmic binding protein-like II"/>
    <property type="match status" value="1"/>
</dbReference>
<comment type="caution">
    <text evidence="8">The sequence shown here is derived from an EMBL/GenBank/DDBJ whole genome shotgun (WGS) entry which is preliminary data.</text>
</comment>
<dbReference type="Pfam" id="PF03180">
    <property type="entry name" value="Lipoprotein_9"/>
    <property type="match status" value="1"/>
</dbReference>
<keyword evidence="2 7" id="KW-0732">Signal</keyword>
<reference evidence="8" key="2">
    <citation type="submission" date="2023-06" db="EMBL/GenBank/DDBJ databases">
        <authorList>
            <person name="Zeman M."/>
            <person name="Kubasova T."/>
            <person name="Jahodarova E."/>
            <person name="Nykrynova M."/>
            <person name="Rychlik I."/>
        </authorList>
    </citation>
    <scope>NUCLEOTIDE SEQUENCE</scope>
    <source>
        <strain evidence="8">ET39</strain>
    </source>
</reference>
<evidence type="ECO:0000256" key="6">
    <source>
        <dbReference type="PIRNR" id="PIRNR002854"/>
    </source>
</evidence>
<accession>A0ABT7UBC8</accession>
<name>A0ABT7UBC8_9FIRM</name>
<evidence type="ECO:0000256" key="1">
    <source>
        <dbReference type="ARBA" id="ARBA00004635"/>
    </source>
</evidence>
<organism evidence="8 9">
    <name type="scientific">Amedibacillus dolichus</name>
    <dbReference type="NCBI Taxonomy" id="31971"/>
    <lineage>
        <taxon>Bacteria</taxon>
        <taxon>Bacillati</taxon>
        <taxon>Bacillota</taxon>
        <taxon>Erysipelotrichia</taxon>
        <taxon>Erysipelotrichales</taxon>
        <taxon>Erysipelotrichaceae</taxon>
        <taxon>Amedibacillus</taxon>
    </lineage>
</organism>
<evidence type="ECO:0000313" key="9">
    <source>
        <dbReference type="Proteomes" id="UP001529340"/>
    </source>
</evidence>
<protein>
    <recommendedName>
        <fullName evidence="6">Lipoprotein</fullName>
    </recommendedName>
</protein>
<keyword evidence="5 6" id="KW-0449">Lipoprotein</keyword>
<dbReference type="PANTHER" id="PTHR30429:SF0">
    <property type="entry name" value="METHIONINE-BINDING LIPOPROTEIN METQ"/>
    <property type="match status" value="1"/>
</dbReference>
<keyword evidence="4" id="KW-0564">Palmitate</keyword>
<evidence type="ECO:0000256" key="3">
    <source>
        <dbReference type="ARBA" id="ARBA00023136"/>
    </source>
</evidence>
<proteinExistence type="inferred from homology"/>
<sequence length="272" mass="29245">MKKLLSGALALALCASLTGCGGSGDGEDKTLTIGASVTPHAEILNNIKPDLEEMGYTVEIVEFSDYVKPNTALEDGELDANYFQHNQYLAEWNETNGTDLVSAGDIHFEPMGIYSDKITSLDELEDGQHLTISIPNDPTNGGRALQLLAANGIITLEEDLGISATKNDITDSPYDVEIIEMAAETIPVNLSEVDLAISNGNNALNADVLDQLLVTEDADGVAQQFANCIAVRSGDEDSQKIQDLMSVLKSQKTIDFINENYNGVVVPFFTVE</sequence>
<feature type="chain" id="PRO_5047413456" description="Lipoprotein" evidence="7">
    <location>
        <begin position="22"/>
        <end position="272"/>
    </location>
</feature>
<evidence type="ECO:0000256" key="7">
    <source>
        <dbReference type="SAM" id="SignalP"/>
    </source>
</evidence>
<evidence type="ECO:0000313" key="8">
    <source>
        <dbReference type="EMBL" id="MDM8156936.1"/>
    </source>
</evidence>
<keyword evidence="9" id="KW-1185">Reference proteome</keyword>
<evidence type="ECO:0000256" key="4">
    <source>
        <dbReference type="ARBA" id="ARBA00023139"/>
    </source>
</evidence>
<gene>
    <name evidence="8" type="ORF">QUV96_04705</name>
</gene>
<feature type="signal peptide" evidence="7">
    <location>
        <begin position="1"/>
        <end position="21"/>
    </location>
</feature>
<evidence type="ECO:0000256" key="5">
    <source>
        <dbReference type="ARBA" id="ARBA00023288"/>
    </source>
</evidence>
<dbReference type="EMBL" id="JAUDCG010000015">
    <property type="protein sequence ID" value="MDM8156936.1"/>
    <property type="molecule type" value="Genomic_DNA"/>
</dbReference>
<dbReference type="PIRSF" id="PIRSF002854">
    <property type="entry name" value="MetQ"/>
    <property type="match status" value="1"/>
</dbReference>
<dbReference type="Proteomes" id="UP001529340">
    <property type="component" value="Unassembled WGS sequence"/>
</dbReference>
<dbReference type="RefSeq" id="WP_289607401.1">
    <property type="nucleotide sequence ID" value="NZ_JAUDCG010000015.1"/>
</dbReference>